<evidence type="ECO:0000259" key="5">
    <source>
        <dbReference type="Pfam" id="PF00460"/>
    </source>
</evidence>
<evidence type="ECO:0000256" key="2">
    <source>
        <dbReference type="ARBA" id="ARBA00009677"/>
    </source>
</evidence>
<evidence type="ECO:0000256" key="1">
    <source>
        <dbReference type="ARBA" id="ARBA00004117"/>
    </source>
</evidence>
<protein>
    <recommendedName>
        <fullName evidence="4">Flagellar basal-body rod protein FlgF</fullName>
    </recommendedName>
</protein>
<evidence type="ECO:0000313" key="8">
    <source>
        <dbReference type="EMBL" id="QDL94763.1"/>
    </source>
</evidence>
<geneLocation type="plasmid" evidence="9">
    <name>pd4m1d</name>
</geneLocation>
<keyword evidence="8" id="KW-0282">Flagellum</keyword>
<dbReference type="Pfam" id="PF00460">
    <property type="entry name" value="Flg_bb_rod"/>
    <property type="match status" value="1"/>
</dbReference>
<dbReference type="InterPro" id="IPR001444">
    <property type="entry name" value="Flag_bb_rod_N"/>
</dbReference>
<sequence>MDNPSYVTLSRQSGLQKAMTVIANNIANMSTNGFRREGVIFAEMYAPIPGQPDTMAMTAARVRLTDMSAGPLTTTGGTFDFAIDGPGFFTIETPDGPRLTRDGAFARNIDGELVTLDGNRVLDDGGAPIFLPPDSASIAVAADGTIDADGQALGALGVVEVADPKTLIREASGLFATDDVLLPSETSRILQGRLEQSNVDPVIEMTRMIEVQRSYELGSGFADREDDRIRNLVRTLGQQV</sequence>
<dbReference type="Proteomes" id="UP000305888">
    <property type="component" value="Plasmid pD4M1D"/>
</dbReference>
<dbReference type="PROSITE" id="PS00588">
    <property type="entry name" value="FLAGELLA_BB_ROD"/>
    <property type="match status" value="1"/>
</dbReference>
<proteinExistence type="inferred from homology"/>
<dbReference type="InterPro" id="IPR010930">
    <property type="entry name" value="Flg_bb/hook_C_dom"/>
</dbReference>
<dbReference type="InterPro" id="IPR020013">
    <property type="entry name" value="Flagellar_FlgE/F/G"/>
</dbReference>
<feature type="domain" description="Flagellar basal-body/hook protein C-terminal" evidence="6">
    <location>
        <begin position="191"/>
        <end position="219"/>
    </location>
</feature>
<keyword evidence="3 4" id="KW-0975">Bacterial flagellum</keyword>
<feature type="domain" description="Flagellar hook protein FlgE/F/G-like D1" evidence="7">
    <location>
        <begin position="82"/>
        <end position="147"/>
    </location>
</feature>
<dbReference type="EMBL" id="CP040822">
    <property type="protein sequence ID" value="QDL94763.1"/>
    <property type="molecule type" value="Genomic_DNA"/>
</dbReference>
<evidence type="ECO:0000259" key="6">
    <source>
        <dbReference type="Pfam" id="PF06429"/>
    </source>
</evidence>
<evidence type="ECO:0000313" key="9">
    <source>
        <dbReference type="Proteomes" id="UP000305888"/>
    </source>
</evidence>
<dbReference type="InterPro" id="IPR037925">
    <property type="entry name" value="FlgE/F/G-like"/>
</dbReference>
<dbReference type="NCBIfam" id="NF009332">
    <property type="entry name" value="PRK12690.1"/>
    <property type="match status" value="1"/>
</dbReference>
<evidence type="ECO:0000256" key="3">
    <source>
        <dbReference type="ARBA" id="ARBA00023143"/>
    </source>
</evidence>
<dbReference type="SUPFAM" id="SSF117143">
    <property type="entry name" value="Flagellar hook protein flgE"/>
    <property type="match status" value="1"/>
</dbReference>
<dbReference type="RefSeq" id="WP_138578636.1">
    <property type="nucleotide sequence ID" value="NZ_CP040822.1"/>
</dbReference>
<dbReference type="InterPro" id="IPR019776">
    <property type="entry name" value="Flagellar_basal_body_rod_CS"/>
</dbReference>
<keyword evidence="8" id="KW-0969">Cilium</keyword>
<dbReference type="Pfam" id="PF06429">
    <property type="entry name" value="Flg_bbr_C"/>
    <property type="match status" value="1"/>
</dbReference>
<dbReference type="InterPro" id="IPR053967">
    <property type="entry name" value="LlgE_F_G-like_D1"/>
</dbReference>
<accession>A0A5B8G6M0</accession>
<dbReference type="PANTHER" id="PTHR30435:SF19">
    <property type="entry name" value="FLAGELLAR BASAL-BODY ROD PROTEIN FLGG"/>
    <property type="match status" value="1"/>
</dbReference>
<reference evidence="8 9" key="1">
    <citation type="submission" date="2019-06" db="EMBL/GenBank/DDBJ databases">
        <title>Genome sequence of Rhodobacteraceae bacterium D4M1.</title>
        <authorList>
            <person name="Cao J."/>
        </authorList>
    </citation>
    <scope>NUCLEOTIDE SEQUENCE [LARGE SCALE GENOMIC DNA]</scope>
    <source>
        <strain evidence="8 9">D4M1</strain>
        <plasmid evidence="9">pd4m1d</plasmid>
    </source>
</reference>
<dbReference type="NCBIfam" id="TIGR03506">
    <property type="entry name" value="FlgEFG_subfam"/>
    <property type="match status" value="1"/>
</dbReference>
<keyword evidence="8" id="KW-0966">Cell projection</keyword>
<dbReference type="NCBIfam" id="TIGR02490">
    <property type="entry name" value="flgF"/>
    <property type="match status" value="1"/>
</dbReference>
<evidence type="ECO:0000259" key="7">
    <source>
        <dbReference type="Pfam" id="PF22692"/>
    </source>
</evidence>
<dbReference type="GO" id="GO:0071978">
    <property type="term" value="P:bacterial-type flagellum-dependent swarming motility"/>
    <property type="evidence" value="ECO:0007669"/>
    <property type="project" value="TreeGrafter"/>
</dbReference>
<dbReference type="GO" id="GO:0030694">
    <property type="term" value="C:bacterial-type flagellum basal body, rod"/>
    <property type="evidence" value="ECO:0007669"/>
    <property type="project" value="UniProtKB-UniRule"/>
</dbReference>
<dbReference type="PANTHER" id="PTHR30435">
    <property type="entry name" value="FLAGELLAR PROTEIN"/>
    <property type="match status" value="1"/>
</dbReference>
<name>A0A5B8G6M0_9RHOB</name>
<dbReference type="Pfam" id="PF22692">
    <property type="entry name" value="LlgE_F_G_D1"/>
    <property type="match status" value="1"/>
</dbReference>
<feature type="domain" description="Flagellar basal body rod protein N-terminal" evidence="5">
    <location>
        <begin position="6"/>
        <end position="35"/>
    </location>
</feature>
<evidence type="ECO:0000256" key="4">
    <source>
        <dbReference type="RuleBase" id="RU362116"/>
    </source>
</evidence>
<dbReference type="KEGG" id="ppru:FDP22_23100"/>
<keyword evidence="8" id="KW-0614">Plasmid</keyword>
<comment type="subunit">
    <text evidence="4">The basal body constitutes a major portion of the flagellar organelle and consists of five rings (E,L,P,S, and M) mounted on a central rod. The rod consists of about 26 subunits of FlgG in the distal portion, and FlgB, FlgC and FlgF are thought to build up the proximal portion of the rod with about 6 subunits each.</text>
</comment>
<gene>
    <name evidence="8" type="ORF">FDP22_23100</name>
</gene>
<dbReference type="InterPro" id="IPR012836">
    <property type="entry name" value="FlgF"/>
</dbReference>
<dbReference type="OrthoDB" id="9804559at2"/>
<dbReference type="AlphaFoldDB" id="A0A5B8G6M0"/>
<keyword evidence="9" id="KW-1185">Reference proteome</keyword>
<comment type="similarity">
    <text evidence="2 4">Belongs to the flagella basal body rod proteins family.</text>
</comment>
<comment type="subcellular location">
    <subcellularLocation>
        <location evidence="1 4">Bacterial flagellum basal body</location>
    </subcellularLocation>
</comment>
<organism evidence="8 9">
    <name type="scientific">Paroceanicella profunda</name>
    <dbReference type="NCBI Taxonomy" id="2579971"/>
    <lineage>
        <taxon>Bacteria</taxon>
        <taxon>Pseudomonadati</taxon>
        <taxon>Pseudomonadota</taxon>
        <taxon>Alphaproteobacteria</taxon>
        <taxon>Rhodobacterales</taxon>
        <taxon>Paracoccaceae</taxon>
        <taxon>Paroceanicella</taxon>
    </lineage>
</organism>